<dbReference type="Pfam" id="PF00583">
    <property type="entry name" value="Acetyltransf_1"/>
    <property type="match status" value="1"/>
</dbReference>
<keyword evidence="3 7" id="KW-0808">Transferase</keyword>
<dbReference type="SUPFAM" id="SSF55729">
    <property type="entry name" value="Acyl-CoA N-acyltransferases (Nat)"/>
    <property type="match status" value="1"/>
</dbReference>
<evidence type="ECO:0000256" key="2">
    <source>
        <dbReference type="ARBA" id="ARBA00022490"/>
    </source>
</evidence>
<comment type="caution">
    <text evidence="7">The sequence shown here is derived from an EMBL/GenBank/DDBJ whole genome shotgun (WGS) entry which is preliminary data.</text>
</comment>
<dbReference type="CDD" id="cd04301">
    <property type="entry name" value="NAT_SF"/>
    <property type="match status" value="1"/>
</dbReference>
<evidence type="ECO:0000256" key="3">
    <source>
        <dbReference type="ARBA" id="ARBA00022679"/>
    </source>
</evidence>
<comment type="similarity">
    <text evidence="1 5">Belongs to the acetyltransferase family. RimI subfamily.</text>
</comment>
<dbReference type="InterPro" id="IPR016181">
    <property type="entry name" value="Acyl_CoA_acyltransferase"/>
</dbReference>
<dbReference type="AlphaFoldDB" id="A0A3N5BCQ6"/>
<comment type="subcellular location">
    <subcellularLocation>
        <location evidence="5">Cytoplasm</location>
    </subcellularLocation>
</comment>
<dbReference type="InterPro" id="IPR050680">
    <property type="entry name" value="YpeA/RimI_acetyltransf"/>
</dbReference>
<evidence type="ECO:0000256" key="1">
    <source>
        <dbReference type="ARBA" id="ARBA00005395"/>
    </source>
</evidence>
<evidence type="ECO:0000259" key="6">
    <source>
        <dbReference type="PROSITE" id="PS51186"/>
    </source>
</evidence>
<dbReference type="NCBIfam" id="TIGR01575">
    <property type="entry name" value="rimI"/>
    <property type="match status" value="1"/>
</dbReference>
<organism evidence="7 8">
    <name type="scientific">Abyssicoccus albus</name>
    <dbReference type="NCBI Taxonomy" id="1817405"/>
    <lineage>
        <taxon>Bacteria</taxon>
        <taxon>Bacillati</taxon>
        <taxon>Bacillota</taxon>
        <taxon>Bacilli</taxon>
        <taxon>Bacillales</taxon>
        <taxon>Abyssicoccaceae</taxon>
    </lineage>
</organism>
<protein>
    <recommendedName>
        <fullName evidence="5">[Ribosomal protein bS18]-alanine N-acetyltransferase</fullName>
        <ecNumber evidence="5">2.3.1.266</ecNumber>
    </recommendedName>
</protein>
<evidence type="ECO:0000313" key="8">
    <source>
        <dbReference type="Proteomes" id="UP000277108"/>
    </source>
</evidence>
<dbReference type="EMBL" id="RKRK01000004">
    <property type="protein sequence ID" value="RPF55243.1"/>
    <property type="molecule type" value="Genomic_DNA"/>
</dbReference>
<dbReference type="GO" id="GO:0008999">
    <property type="term" value="F:protein-N-terminal-alanine acetyltransferase activity"/>
    <property type="evidence" value="ECO:0007669"/>
    <property type="project" value="UniProtKB-EC"/>
</dbReference>
<proteinExistence type="inferred from homology"/>
<dbReference type="OrthoDB" id="9794566at2"/>
<dbReference type="InterPro" id="IPR006464">
    <property type="entry name" value="AcTrfase_RimI/Ard1"/>
</dbReference>
<name>A0A3N5BCQ6_9BACL</name>
<evidence type="ECO:0000313" key="7">
    <source>
        <dbReference type="EMBL" id="RPF55243.1"/>
    </source>
</evidence>
<dbReference type="PANTHER" id="PTHR43420:SF44">
    <property type="entry name" value="ACETYLTRANSFERASE YPEA"/>
    <property type="match status" value="1"/>
</dbReference>
<dbReference type="PANTHER" id="PTHR43420">
    <property type="entry name" value="ACETYLTRANSFERASE"/>
    <property type="match status" value="1"/>
</dbReference>
<accession>A0A3N5BCQ6</accession>
<dbReference type="Gene3D" id="3.40.630.30">
    <property type="match status" value="1"/>
</dbReference>
<comment type="catalytic activity">
    <reaction evidence="5">
        <text>N-terminal L-alanyl-[ribosomal protein bS18] + acetyl-CoA = N-terminal N(alpha)-acetyl-L-alanyl-[ribosomal protein bS18] + CoA + H(+)</text>
        <dbReference type="Rhea" id="RHEA:43756"/>
        <dbReference type="Rhea" id="RHEA-COMP:10676"/>
        <dbReference type="Rhea" id="RHEA-COMP:10677"/>
        <dbReference type="ChEBI" id="CHEBI:15378"/>
        <dbReference type="ChEBI" id="CHEBI:57287"/>
        <dbReference type="ChEBI" id="CHEBI:57288"/>
        <dbReference type="ChEBI" id="CHEBI:64718"/>
        <dbReference type="ChEBI" id="CHEBI:83683"/>
        <dbReference type="EC" id="2.3.1.266"/>
    </reaction>
</comment>
<keyword evidence="2 5" id="KW-0963">Cytoplasm</keyword>
<evidence type="ECO:0000256" key="5">
    <source>
        <dbReference type="RuleBase" id="RU363094"/>
    </source>
</evidence>
<sequence length="150" mass="17330">MATESIEIIPMRAGHLDKINVIEQQVFTSEAWPIKTYLYELKENQFAHYFSLLKDGLVIGYIGLWIVIDDAQITTFCIDRAYQGEGYGDKLLSHCIHYASMRCIRISLEVRESNHSAIRLYRKHGFVDGGVRKAYYGDGENALVMWRYLS</sequence>
<feature type="domain" description="N-acetyltransferase" evidence="6">
    <location>
        <begin position="6"/>
        <end position="150"/>
    </location>
</feature>
<evidence type="ECO:0000256" key="4">
    <source>
        <dbReference type="ARBA" id="ARBA00023315"/>
    </source>
</evidence>
<comment type="function">
    <text evidence="5">Acetylates the N-terminal alanine of ribosomal protein bS18.</text>
</comment>
<gene>
    <name evidence="7" type="ORF">EDD62_1569</name>
</gene>
<dbReference type="InterPro" id="IPR000182">
    <property type="entry name" value="GNAT_dom"/>
</dbReference>
<dbReference type="RefSeq" id="WP_123808348.1">
    <property type="nucleotide sequence ID" value="NZ_RKRK01000004.1"/>
</dbReference>
<dbReference type="GO" id="GO:0005737">
    <property type="term" value="C:cytoplasm"/>
    <property type="evidence" value="ECO:0007669"/>
    <property type="project" value="UniProtKB-SubCell"/>
</dbReference>
<dbReference type="PROSITE" id="PS51186">
    <property type="entry name" value="GNAT"/>
    <property type="match status" value="1"/>
</dbReference>
<keyword evidence="8" id="KW-1185">Reference proteome</keyword>
<reference evidence="7 8" key="1">
    <citation type="submission" date="2018-11" db="EMBL/GenBank/DDBJ databases">
        <title>Genomic Encyclopedia of Type Strains, Phase IV (KMG-IV): sequencing the most valuable type-strain genomes for metagenomic binning, comparative biology and taxonomic classification.</title>
        <authorList>
            <person name="Goeker M."/>
        </authorList>
    </citation>
    <scope>NUCLEOTIDE SEQUENCE [LARGE SCALE GENOMIC DNA]</scope>
    <source>
        <strain evidence="7 8">DSM 29158</strain>
    </source>
</reference>
<dbReference type="EC" id="2.3.1.266" evidence="5"/>
<keyword evidence="4" id="KW-0012">Acyltransferase</keyword>
<dbReference type="Proteomes" id="UP000277108">
    <property type="component" value="Unassembled WGS sequence"/>
</dbReference>